<feature type="compositionally biased region" description="Polar residues" evidence="1">
    <location>
        <begin position="1450"/>
        <end position="1463"/>
    </location>
</feature>
<keyword evidence="3" id="KW-1185">Reference proteome</keyword>
<dbReference type="InterPro" id="IPR024855">
    <property type="entry name" value="UNC79"/>
</dbReference>
<reference evidence="2 3" key="1">
    <citation type="journal article" date="2016" name="Genome Biol. Evol.">
        <title>Gene Family Evolution Reflects Adaptation to Soil Environmental Stressors in the Genome of the Collembolan Orchesella cincta.</title>
        <authorList>
            <person name="Faddeeva-Vakhrusheva A."/>
            <person name="Derks M.F."/>
            <person name="Anvar S.Y."/>
            <person name="Agamennone V."/>
            <person name="Suring W."/>
            <person name="Smit S."/>
            <person name="van Straalen N.M."/>
            <person name="Roelofs D."/>
        </authorList>
    </citation>
    <scope>NUCLEOTIDE SEQUENCE [LARGE SCALE GENOMIC DNA]</scope>
    <source>
        <tissue evidence="2">Mixed pool</tissue>
    </source>
</reference>
<dbReference type="OrthoDB" id="6270916at2759"/>
<evidence type="ECO:0000313" key="2">
    <source>
        <dbReference type="EMBL" id="ODN04336.1"/>
    </source>
</evidence>
<sequence length="2523" mass="281023">MLPRFCHCYQEPVLVGVFTKIIIPKTQWEREPRHSSHYSEILMFSVTAKIRNLQDYHLRLTNGIVPLPTGLDIANTLKHFSQTLLGTFGFKKLILYQDCSYPVLKDVPQYPLEMLKQRTEETVRMQLFPNLDYNALFNVVVQLIDVAPMVQLGVQGQNDTLGQAILQTIACLLPFLEHEHIDTLPYIVATSLGTFPSSLHKDIIDLLCHYLLPFTLYLMAFYNDNVLFLLDNCDQCPDKAAYAMQSVSAVLMMVFQYTSSSEYHCQILESVMCYKRDAIKDLLCVIAYGTVEARKVGMNLLVYYWPHVNPTLYDRRNVNFNFNGYKIPGCRSEMCSVNNTGMCADAAKVCFDHSVGISLAPENPPPLFLCQECSSRLQSEQPTASEHLYDVSLPIIKAGTTCENKNCRSQGPDKVLNAVICFHSECASYNGNRPIRYCSQCHSIRHNNRRGLDHVFHKSIQTPDTSDTELLNYHVEAVVSALLEAEPLATRGGTKDVLDQQTRLRLFTDGEFTDPIPIEERRLLGRFGIWLLVGFFNPEDDMLKDVLSRLLSALFQWFNTTAYLGNDPSANALERLKVDFVCPWLKRVVKGNFETFVTCLLPHPPDYARVGGHWYGLIIAKKQKLSLSHITPPICLLLLISSRTFHLREGFNRLFCLVPYEVISPEIWSQIMPHWMEAMASEVPEEEMGELKIILRYNILEYFLHLPNTLQTKTKVMDPEMNPLGFEARQMYQFIAVRFHQTSHKVKEQALKWLQVLSKLEIVIPLYFIFSIFREGIRPKTDKVPKRGSVSQSADTKDVISAICPEDSPQASIDLSDDEENIQLHTEQQSDSELMLSSFIFMLDIILKQLELQEVEQHKGLHTLVAKDAMVLLHNMVAMPWPGTHTCQQSQDCQFCEMAVLWYQLALEIVQKLAPENSALAPDVILSPDGEFGGKGFLEGAAKQELKDSKAAVSPKSESRGLEGIIVNMPQVCIMSSQILTATVETISDFDMGPIMPPTHTATAASIERPTSLNKSAVARQVTITDTETASATAQISSTPLLLENTADVNDKRENWSTTLGDFQFSIEELPPFLKFTYELLKAKDPEVMHNMLKCLRIMFLHGEVFMKASKENRGFVIWCQENLILKKNIEGNLDNFIRKLGRIHEALMKHENNYAAGSKTLYASLGSKMTYKRTMSAPGGLHAKGNDKGYWRQSSAPTLKRKGSRHGVEGYIHGLLGGDDSHLLGIFHRIIEIEEADKETMHLLTFLFMQFLSRYNRGPIPSENSKALARTQNVLLRHLNMLLGHNPQDKTFFIPPSRMRSSPVFNSFISALPQVLDQNFRVGGTLLPMSLTILQYCPAPSKNAGSRYPSYSLWYLEPHVRRSWLMSLIVVLYKYEYGQSPLSTQVQSVIRIILNTLNYQEHKCRPLPSTLILDEPIGRSRADISRVNIGNAAGDLEHITEHETPPITPLSTHNVSPSFSSTREARKSVSSISSVKQQKKGTSGGVSESFDMMSSTDEPDDIEPELAAIPESPRLISSSDVVYIYNSTALISYSSNCAFKELVEQPRITAVVHSADEFQTIDQLQSILPVVISESPKIVHSNSGSAPLSASSEKSKSIGWFIGSSGTASEGDNKSSSSGGSTSSKSGVTVAKSAGGEFPWHLSVQAALQIAKIPAPPLERLLPVGFNAPPLSPTVKSVPRISNNGGHGSPYESPESPMSRMDGMITIGPTFRIDEGEINEALQPERQHAHVDRLLSLGAQGSDKPYKHEEHGKGLHKAEGAGNVSPKKLVKQPRVCDSDVFDGTQQRDEGMEKRGAGDHDAGKSVGFAYERFSLETRSNVESSGQPSRYVLQNLRQSCLRVGEECVQERCGDCGVLLESYTNDELGLCIVALETFIHREPSVAAPFMPEILKVVTSFPNCKYIVGFRIALKPLFPWQVEGSSYFPGAVSSVAHQFLRCVLHQLAPYGVFVQLFQTKFPEKVKVDLFKSISLSLADFAALNPVAPLQMLFETLNARKSIVMDTVAPIIENLATYMECLPLEAASATWSAVIPLSEAFLRKIMPLMQNLTGVDGILRTMACLMRLPGISAFKSILDPFSKILGFVLGNLGLKYNTLVELCHLCHRGFLREREKLLLTRIAILELVQALKFKSNIPDSNFLTLVTFALQDAGGSLAPFVGTDDFPKFPTCEPSNAPTTGAAECMRQHLTDSLEFLADFHSLSKIKSNYKGNGCGLNEDTLGGVIKGGISQFIALEISRGNSRENRAIGRHLPWLYNPPSAIQQGPKEFLDCVAHIRVLSWLLLGALTHTAMFGPTSNVACVPIPLEASCHVADHVHVIMTGFAEQSKASVLHMSSLFHAFILCQVWTVYLEQVGPAAQTSNSSDPANVSTNILTDFWGKVTPAILQLISHSKVLAEMVNLHFLSLLESLLECNSSVFSRLLPLWNPVLFAHHGQLPAHVQVRLQTCLGYPPPDFLLQEAPSATAATTGMNPGHHHQHHHHDILEFPSPTCGPIHNLLLLKWVQRLQFKMGQIELQSSAATQFYPL</sequence>
<dbReference type="Pfam" id="PF14776">
    <property type="entry name" value="UNC-79"/>
    <property type="match status" value="2"/>
</dbReference>
<feature type="region of interest" description="Disordered" evidence="1">
    <location>
        <begin position="1608"/>
        <end position="1630"/>
    </location>
</feature>
<feature type="region of interest" description="Disordered" evidence="1">
    <location>
        <begin position="1741"/>
        <end position="1803"/>
    </location>
</feature>
<organism evidence="2 3">
    <name type="scientific">Orchesella cincta</name>
    <name type="common">Springtail</name>
    <name type="synonym">Podura cincta</name>
    <dbReference type="NCBI Taxonomy" id="48709"/>
    <lineage>
        <taxon>Eukaryota</taxon>
        <taxon>Metazoa</taxon>
        <taxon>Ecdysozoa</taxon>
        <taxon>Arthropoda</taxon>
        <taxon>Hexapoda</taxon>
        <taxon>Collembola</taxon>
        <taxon>Entomobryomorpha</taxon>
        <taxon>Entomobryoidea</taxon>
        <taxon>Orchesellidae</taxon>
        <taxon>Orchesellinae</taxon>
        <taxon>Orchesella</taxon>
    </lineage>
</organism>
<feature type="region of interest" description="Disordered" evidence="1">
    <location>
        <begin position="1677"/>
        <end position="1700"/>
    </location>
</feature>
<feature type="compositionally biased region" description="Basic and acidic residues" evidence="1">
    <location>
        <begin position="1786"/>
        <end position="1803"/>
    </location>
</feature>
<dbReference type="OMA" id="GKERRWM"/>
<accession>A0A1D2NH93</accession>
<dbReference type="Proteomes" id="UP000094527">
    <property type="component" value="Unassembled WGS sequence"/>
</dbReference>
<evidence type="ECO:0000313" key="3">
    <source>
        <dbReference type="Proteomes" id="UP000094527"/>
    </source>
</evidence>
<dbReference type="EMBL" id="LJIJ01000047">
    <property type="protein sequence ID" value="ODN04336.1"/>
    <property type="molecule type" value="Genomic_DNA"/>
</dbReference>
<feature type="compositionally biased region" description="Low complexity" evidence="1">
    <location>
        <begin position="1615"/>
        <end position="1630"/>
    </location>
</feature>
<evidence type="ECO:0000256" key="1">
    <source>
        <dbReference type="SAM" id="MobiDB-lite"/>
    </source>
</evidence>
<comment type="caution">
    <text evidence="2">The sequence shown here is derived from an EMBL/GenBank/DDBJ whole genome shotgun (WGS) entry which is preliminary data.</text>
</comment>
<gene>
    <name evidence="2" type="ORF">Ocin01_02353</name>
</gene>
<dbReference type="PANTHER" id="PTHR21696:SF2">
    <property type="entry name" value="PROTEIN UNC-79 HOMOLOG"/>
    <property type="match status" value="1"/>
</dbReference>
<feature type="region of interest" description="Disordered" evidence="1">
    <location>
        <begin position="1437"/>
        <end position="1501"/>
    </location>
</feature>
<name>A0A1D2NH93_ORCCI</name>
<proteinExistence type="predicted"/>
<dbReference type="STRING" id="48709.A0A1D2NH93"/>
<feature type="compositionally biased region" description="Basic and acidic residues" evidence="1">
    <location>
        <begin position="1745"/>
        <end position="1760"/>
    </location>
</feature>
<protein>
    <submittedName>
        <fullName evidence="2">Protein unc-79</fullName>
    </submittedName>
</protein>
<dbReference type="PANTHER" id="PTHR21696">
    <property type="entry name" value="PROTEIN UNC-79 HOMOLOG"/>
    <property type="match status" value="1"/>
</dbReference>